<name>A0AAU9F580_9BACT</name>
<evidence type="ECO:0000313" key="2">
    <source>
        <dbReference type="Proteomes" id="UP001366166"/>
    </source>
</evidence>
<dbReference type="KEGG" id="dmp:FAK_37880"/>
<gene>
    <name evidence="1" type="ORF">FAK_37880</name>
</gene>
<evidence type="ECO:0000313" key="1">
    <source>
        <dbReference type="EMBL" id="BEQ16722.1"/>
    </source>
</evidence>
<organism evidence="1 2">
    <name type="scientific">Desulfoferula mesophila</name>
    <dbReference type="NCBI Taxonomy" id="3058419"/>
    <lineage>
        <taxon>Bacteria</taxon>
        <taxon>Pseudomonadati</taxon>
        <taxon>Thermodesulfobacteriota</taxon>
        <taxon>Desulfarculia</taxon>
        <taxon>Desulfarculales</taxon>
        <taxon>Desulfarculaceae</taxon>
        <taxon>Desulfoferula</taxon>
    </lineage>
</organism>
<accession>A0AAU9F580</accession>
<dbReference type="RefSeq" id="WP_338602964.1">
    <property type="nucleotide sequence ID" value="NZ_AP028679.1"/>
</dbReference>
<keyword evidence="2" id="KW-1185">Reference proteome</keyword>
<dbReference type="AlphaFoldDB" id="A0AAU9F580"/>
<protein>
    <submittedName>
        <fullName evidence="1">Uncharacterized protein</fullName>
    </submittedName>
</protein>
<dbReference type="EMBL" id="AP028679">
    <property type="protein sequence ID" value="BEQ16722.1"/>
    <property type="molecule type" value="Genomic_DNA"/>
</dbReference>
<sequence length="110" mass="12397">MRSLVIDELTPADMEKLAGHLEATLEVSGLPDVFWLPMPEELLSPTQREHADCGPHRVAVVLELDGLRLELLVRASQSLRCACTDYADDGQRKWLIGYLDQLIEQLELQT</sequence>
<reference evidence="2" key="1">
    <citation type="journal article" date="2023" name="Arch. Microbiol.">
        <title>Desulfoferula mesophilus gen. nov. sp. nov., a mesophilic sulfate-reducing bacterium isolated from a brackish lake sediment.</title>
        <authorList>
            <person name="Watanabe T."/>
            <person name="Yabe T."/>
            <person name="Tsuji J.M."/>
            <person name="Fukui M."/>
        </authorList>
    </citation>
    <scope>NUCLEOTIDE SEQUENCE [LARGE SCALE GENOMIC DNA]</scope>
    <source>
        <strain evidence="2">12FAK</strain>
    </source>
</reference>
<proteinExistence type="predicted"/>
<dbReference type="Proteomes" id="UP001366166">
    <property type="component" value="Chromosome"/>
</dbReference>